<dbReference type="Gene3D" id="3.30.450.40">
    <property type="match status" value="1"/>
</dbReference>
<sequence>MSGSGEQPEVADPLGEALAAAVRRTGARSGGVYLLDPAETAMCLLALCGLPVDAFAPWWRMSFAIRGPAQDAIRHEQLVWVSSLEALARAYPRAAATIPYQVAFAIVPLKQIRHCRGALLLIWAPDRSPASPAASAAGSPSARAVSPAFWTRRPPLRSFRTGPASSIRTVQSRGPSPSSRRPTSWSAFPSALSRLTWADASPT</sequence>
<evidence type="ECO:0000313" key="2">
    <source>
        <dbReference type="EMBL" id="MEJ8672539.1"/>
    </source>
</evidence>
<reference evidence="2 3" key="1">
    <citation type="submission" date="2024-03" db="EMBL/GenBank/DDBJ databases">
        <title>Novel Streptomyces species of biotechnological and ecological value are a feature of Machair soil.</title>
        <authorList>
            <person name="Prole J.R."/>
            <person name="Goodfellow M."/>
            <person name="Allenby N."/>
            <person name="Ward A.C."/>
        </authorList>
    </citation>
    <scope>NUCLEOTIDE SEQUENCE [LARGE SCALE GENOMIC DNA]</scope>
    <source>
        <strain evidence="2 3">MS1.AVA.1</strain>
    </source>
</reference>
<dbReference type="SUPFAM" id="SSF55781">
    <property type="entry name" value="GAF domain-like"/>
    <property type="match status" value="1"/>
</dbReference>
<gene>
    <name evidence="2" type="ORF">WKI71_42120</name>
</gene>
<accession>A0ABU8UUG3</accession>
<comment type="caution">
    <text evidence="2">The sequence shown here is derived from an EMBL/GenBank/DDBJ whole genome shotgun (WGS) entry which is preliminary data.</text>
</comment>
<feature type="region of interest" description="Disordered" evidence="1">
    <location>
        <begin position="153"/>
        <end position="187"/>
    </location>
</feature>
<protein>
    <submittedName>
        <fullName evidence="2">Uncharacterized protein</fullName>
    </submittedName>
</protein>
<name>A0ABU8UUG3_9ACTN</name>
<dbReference type="EMBL" id="JBBKAK010000001">
    <property type="protein sequence ID" value="MEJ8672539.1"/>
    <property type="molecule type" value="Genomic_DNA"/>
</dbReference>
<feature type="compositionally biased region" description="Low complexity" evidence="1">
    <location>
        <begin position="172"/>
        <end position="186"/>
    </location>
</feature>
<proteinExistence type="predicted"/>
<keyword evidence="3" id="KW-1185">Reference proteome</keyword>
<evidence type="ECO:0000313" key="3">
    <source>
        <dbReference type="Proteomes" id="UP001376459"/>
    </source>
</evidence>
<evidence type="ECO:0000256" key="1">
    <source>
        <dbReference type="SAM" id="MobiDB-lite"/>
    </source>
</evidence>
<organism evidence="2 3">
    <name type="scientific">Streptomyces machairae</name>
    <dbReference type="NCBI Taxonomy" id="3134109"/>
    <lineage>
        <taxon>Bacteria</taxon>
        <taxon>Bacillati</taxon>
        <taxon>Actinomycetota</taxon>
        <taxon>Actinomycetes</taxon>
        <taxon>Kitasatosporales</taxon>
        <taxon>Streptomycetaceae</taxon>
        <taxon>Streptomyces</taxon>
    </lineage>
</organism>
<dbReference type="InterPro" id="IPR029016">
    <property type="entry name" value="GAF-like_dom_sf"/>
</dbReference>
<dbReference type="Proteomes" id="UP001376459">
    <property type="component" value="Unassembled WGS sequence"/>
</dbReference>